<dbReference type="EMBL" id="CALYLO010000005">
    <property type="protein sequence ID" value="CAH8246466.1"/>
    <property type="molecule type" value="Genomic_DNA"/>
</dbReference>
<sequence length="137" mass="15584">MPGAFPVLESTYLVFKKIEAAHLQDVYAIYDNENVVTYCGITPKHNLQTVSKGIDHFERDYQKKSRVKWGIFPKNQNDELAGIIECMDFHPKVNMVTIGFFLTEASKKVLLKNGFVKEGLVRQASFWSGKGVIDLEI</sequence>
<protein>
    <submittedName>
        <fullName evidence="2">GNAT family N-acetyltransferase</fullName>
    </submittedName>
</protein>
<evidence type="ECO:0000313" key="2">
    <source>
        <dbReference type="EMBL" id="CAH8246466.1"/>
    </source>
</evidence>
<feature type="domain" description="N-acetyltransferase" evidence="1">
    <location>
        <begin position="13"/>
        <end position="106"/>
    </location>
</feature>
<accession>A0ABN8U8V0</accession>
<reference evidence="2" key="1">
    <citation type="submission" date="2022-06" db="EMBL/GenBank/DDBJ databases">
        <authorList>
            <person name="Dietemann V."/>
            <person name="Ory F."/>
            <person name="Dainat B."/>
            <person name="Oberhansli S."/>
        </authorList>
    </citation>
    <scope>NUCLEOTIDE SEQUENCE</scope>
    <source>
        <strain evidence="2">Ena-SAMPLE-TAB-26-04-2022-14:26:32:270-5432</strain>
    </source>
</reference>
<dbReference type="RefSeq" id="WP_373871537.1">
    <property type="nucleotide sequence ID" value="NZ_AP031286.1"/>
</dbReference>
<dbReference type="Pfam" id="PF13302">
    <property type="entry name" value="Acetyltransf_3"/>
    <property type="match status" value="1"/>
</dbReference>
<gene>
    <name evidence="2" type="ORF">WJ0W_003701</name>
</gene>
<proteinExistence type="predicted"/>
<evidence type="ECO:0000259" key="1">
    <source>
        <dbReference type="Pfam" id="PF13302"/>
    </source>
</evidence>
<dbReference type="InterPro" id="IPR016181">
    <property type="entry name" value="Acyl_CoA_acyltransferase"/>
</dbReference>
<name>A0ABN8U8V0_9BACL</name>
<dbReference type="Gene3D" id="3.40.630.30">
    <property type="match status" value="1"/>
</dbReference>
<evidence type="ECO:0000313" key="3">
    <source>
        <dbReference type="Proteomes" id="UP001154322"/>
    </source>
</evidence>
<dbReference type="SUPFAM" id="SSF55729">
    <property type="entry name" value="Acyl-CoA N-acyltransferases (Nat)"/>
    <property type="match status" value="1"/>
</dbReference>
<keyword evidence="3" id="KW-1185">Reference proteome</keyword>
<dbReference type="InterPro" id="IPR000182">
    <property type="entry name" value="GNAT_dom"/>
</dbReference>
<organism evidence="2 3">
    <name type="scientific">Paenibacillus melissococcoides</name>
    <dbReference type="NCBI Taxonomy" id="2912268"/>
    <lineage>
        <taxon>Bacteria</taxon>
        <taxon>Bacillati</taxon>
        <taxon>Bacillota</taxon>
        <taxon>Bacilli</taxon>
        <taxon>Bacillales</taxon>
        <taxon>Paenibacillaceae</taxon>
        <taxon>Paenibacillus</taxon>
    </lineage>
</organism>
<dbReference type="Proteomes" id="UP001154322">
    <property type="component" value="Unassembled WGS sequence"/>
</dbReference>
<comment type="caution">
    <text evidence="2">The sequence shown here is derived from an EMBL/GenBank/DDBJ whole genome shotgun (WGS) entry which is preliminary data.</text>
</comment>